<organism evidence="6 7">
    <name type="scientific">Saccharothrix espanaensis (strain ATCC 51144 / DSM 44229 / JCM 9112 / NBRC 15066 / NRRL 15764)</name>
    <dbReference type="NCBI Taxonomy" id="1179773"/>
    <lineage>
        <taxon>Bacteria</taxon>
        <taxon>Bacillati</taxon>
        <taxon>Actinomycetota</taxon>
        <taxon>Actinomycetes</taxon>
        <taxon>Pseudonocardiales</taxon>
        <taxon>Pseudonocardiaceae</taxon>
        <taxon>Saccharothrix</taxon>
    </lineage>
</organism>
<feature type="region of interest" description="Disordered" evidence="4">
    <location>
        <begin position="232"/>
        <end position="273"/>
    </location>
</feature>
<dbReference type="Gene3D" id="1.20.120.530">
    <property type="entry name" value="GntR ligand-binding domain-like"/>
    <property type="match status" value="1"/>
</dbReference>
<dbReference type="PANTHER" id="PTHR43537:SF44">
    <property type="entry name" value="GNTR FAMILY REGULATORY PROTEIN"/>
    <property type="match status" value="1"/>
</dbReference>
<keyword evidence="2" id="KW-0238">DNA-binding</keyword>
<keyword evidence="7" id="KW-1185">Reference proteome</keyword>
<evidence type="ECO:0000256" key="1">
    <source>
        <dbReference type="ARBA" id="ARBA00023015"/>
    </source>
</evidence>
<evidence type="ECO:0000259" key="5">
    <source>
        <dbReference type="PROSITE" id="PS50949"/>
    </source>
</evidence>
<name>K0JZ80_SACES</name>
<dbReference type="InterPro" id="IPR011711">
    <property type="entry name" value="GntR_C"/>
</dbReference>
<dbReference type="InterPro" id="IPR036390">
    <property type="entry name" value="WH_DNA-bd_sf"/>
</dbReference>
<dbReference type="PATRIC" id="fig|1179773.3.peg.6078"/>
<dbReference type="Pfam" id="PF07729">
    <property type="entry name" value="FCD"/>
    <property type="match status" value="1"/>
</dbReference>
<dbReference type="OrthoDB" id="4164516at2"/>
<dbReference type="RefSeq" id="WP_015103401.1">
    <property type="nucleotide sequence ID" value="NC_019673.1"/>
</dbReference>
<evidence type="ECO:0000313" key="7">
    <source>
        <dbReference type="Proteomes" id="UP000006281"/>
    </source>
</evidence>
<dbReference type="BioCyc" id="SESP1179773:BN6_RS29045-MONOMER"/>
<sequence length="273" mass="28741">MRGFGLVETKAGLHETVLDELGKLITSGAIQPGDVLRIDELAERNGVSRPVIREVVRVLESMGVLSTRRRVGVTVAGRAAWNLFDPRIIRWRLDSADREPQLTLLGELRGGIEPVAAALAAVRATPEQCGDLTRAVVDMSVHGKAGNLDAYLDADLLFHRTLLAASGNEMLAALTGVVSEVLIGRTHHGLMPEHPNPLAIRLHADVAQAVQSGDPSAAERAMREIIAEATDAIVHESTPDSPVGTVGTADAGTADAGTDNAGTDNAGSARPTR</sequence>
<evidence type="ECO:0000313" key="6">
    <source>
        <dbReference type="EMBL" id="CCH33290.1"/>
    </source>
</evidence>
<evidence type="ECO:0000256" key="3">
    <source>
        <dbReference type="ARBA" id="ARBA00023163"/>
    </source>
</evidence>
<dbReference type="PANTHER" id="PTHR43537">
    <property type="entry name" value="TRANSCRIPTIONAL REGULATOR, GNTR FAMILY"/>
    <property type="match status" value="1"/>
</dbReference>
<dbReference type="eggNOG" id="COG2186">
    <property type="taxonomic scope" value="Bacteria"/>
</dbReference>
<proteinExistence type="predicted"/>
<reference evidence="6 7" key="1">
    <citation type="journal article" date="2012" name="BMC Genomics">
        <title>Complete genome sequence of Saccharothrix espanaensis DSM 44229T and comparison to the other completely sequenced Pseudonocardiaceae.</title>
        <authorList>
            <person name="Strobel T."/>
            <person name="Al-Dilaimi A."/>
            <person name="Blom J."/>
            <person name="Gessner A."/>
            <person name="Kalinowski J."/>
            <person name="Luzhetska M."/>
            <person name="Puhler A."/>
            <person name="Szczepanowski R."/>
            <person name="Bechthold A."/>
            <person name="Ruckert C."/>
        </authorList>
    </citation>
    <scope>NUCLEOTIDE SEQUENCE [LARGE SCALE GENOMIC DNA]</scope>
    <source>
        <strain evidence="7">ATCC 51144 / DSM 44229 / JCM 9112 / NBRC 15066 / NRRL 15764</strain>
    </source>
</reference>
<dbReference type="STRING" id="1179773.BN6_60340"/>
<dbReference type="SMART" id="SM00345">
    <property type="entry name" value="HTH_GNTR"/>
    <property type="match status" value="1"/>
</dbReference>
<dbReference type="EMBL" id="HE804045">
    <property type="protein sequence ID" value="CCH33290.1"/>
    <property type="molecule type" value="Genomic_DNA"/>
</dbReference>
<dbReference type="SMART" id="SM00895">
    <property type="entry name" value="FCD"/>
    <property type="match status" value="1"/>
</dbReference>
<dbReference type="Proteomes" id="UP000006281">
    <property type="component" value="Chromosome"/>
</dbReference>
<gene>
    <name evidence="6" type="ordered locus">BN6_60340</name>
</gene>
<keyword evidence="3" id="KW-0804">Transcription</keyword>
<protein>
    <submittedName>
        <fullName evidence="6">Transcriptional regulator, GntR family</fullName>
    </submittedName>
</protein>
<dbReference type="GO" id="GO:0003677">
    <property type="term" value="F:DNA binding"/>
    <property type="evidence" value="ECO:0007669"/>
    <property type="project" value="UniProtKB-KW"/>
</dbReference>
<dbReference type="PROSITE" id="PS50949">
    <property type="entry name" value="HTH_GNTR"/>
    <property type="match status" value="1"/>
</dbReference>
<dbReference type="SUPFAM" id="SSF48008">
    <property type="entry name" value="GntR ligand-binding domain-like"/>
    <property type="match status" value="1"/>
</dbReference>
<accession>K0JZ80</accession>
<dbReference type="Pfam" id="PF00392">
    <property type="entry name" value="GntR"/>
    <property type="match status" value="1"/>
</dbReference>
<keyword evidence="1" id="KW-0805">Transcription regulation</keyword>
<dbReference type="KEGG" id="sesp:BN6_60340"/>
<evidence type="ECO:0000256" key="4">
    <source>
        <dbReference type="SAM" id="MobiDB-lite"/>
    </source>
</evidence>
<feature type="domain" description="HTH gntR-type" evidence="5">
    <location>
        <begin position="11"/>
        <end position="78"/>
    </location>
</feature>
<dbReference type="InterPro" id="IPR000524">
    <property type="entry name" value="Tscrpt_reg_HTH_GntR"/>
</dbReference>
<evidence type="ECO:0000256" key="2">
    <source>
        <dbReference type="ARBA" id="ARBA00023125"/>
    </source>
</evidence>
<dbReference type="InterPro" id="IPR036388">
    <property type="entry name" value="WH-like_DNA-bd_sf"/>
</dbReference>
<dbReference type="GO" id="GO:0003700">
    <property type="term" value="F:DNA-binding transcription factor activity"/>
    <property type="evidence" value="ECO:0007669"/>
    <property type="project" value="InterPro"/>
</dbReference>
<dbReference type="SUPFAM" id="SSF46785">
    <property type="entry name" value="Winged helix' DNA-binding domain"/>
    <property type="match status" value="1"/>
</dbReference>
<dbReference type="HOGENOM" id="CLU_017584_9_4_11"/>
<dbReference type="Gene3D" id="1.10.10.10">
    <property type="entry name" value="Winged helix-like DNA-binding domain superfamily/Winged helix DNA-binding domain"/>
    <property type="match status" value="1"/>
</dbReference>
<feature type="compositionally biased region" description="Low complexity" evidence="4">
    <location>
        <begin position="243"/>
        <end position="267"/>
    </location>
</feature>
<dbReference type="AlphaFoldDB" id="K0JZ80"/>
<dbReference type="InterPro" id="IPR008920">
    <property type="entry name" value="TF_FadR/GntR_C"/>
</dbReference>
<dbReference type="CDD" id="cd07377">
    <property type="entry name" value="WHTH_GntR"/>
    <property type="match status" value="1"/>
</dbReference>